<dbReference type="Proteomes" id="UP001415857">
    <property type="component" value="Unassembled WGS sequence"/>
</dbReference>
<evidence type="ECO:0000313" key="2">
    <source>
        <dbReference type="Proteomes" id="UP001415857"/>
    </source>
</evidence>
<gene>
    <name evidence="1" type="ORF">L1049_002420</name>
</gene>
<accession>A0AAP0NH24</accession>
<dbReference type="EMBL" id="JBBPBK010000013">
    <property type="protein sequence ID" value="KAK9272051.1"/>
    <property type="molecule type" value="Genomic_DNA"/>
</dbReference>
<reference evidence="1 2" key="1">
    <citation type="journal article" date="2024" name="Plant J.">
        <title>Genome sequences and population genomics reveal climatic adaptation and genomic divergence between two closely related sweetgum species.</title>
        <authorList>
            <person name="Xu W.Q."/>
            <person name="Ren C.Q."/>
            <person name="Zhang X.Y."/>
            <person name="Comes H.P."/>
            <person name="Liu X.H."/>
            <person name="Li Y.G."/>
            <person name="Kettle C.J."/>
            <person name="Jalonen R."/>
            <person name="Gaisberger H."/>
            <person name="Ma Y.Z."/>
            <person name="Qiu Y.X."/>
        </authorList>
    </citation>
    <scope>NUCLEOTIDE SEQUENCE [LARGE SCALE GENOMIC DNA]</scope>
    <source>
        <strain evidence="1">Hangzhou</strain>
    </source>
</reference>
<organism evidence="1 2">
    <name type="scientific">Liquidambar formosana</name>
    <name type="common">Formosan gum</name>
    <dbReference type="NCBI Taxonomy" id="63359"/>
    <lineage>
        <taxon>Eukaryota</taxon>
        <taxon>Viridiplantae</taxon>
        <taxon>Streptophyta</taxon>
        <taxon>Embryophyta</taxon>
        <taxon>Tracheophyta</taxon>
        <taxon>Spermatophyta</taxon>
        <taxon>Magnoliopsida</taxon>
        <taxon>eudicotyledons</taxon>
        <taxon>Gunneridae</taxon>
        <taxon>Pentapetalae</taxon>
        <taxon>Saxifragales</taxon>
        <taxon>Altingiaceae</taxon>
        <taxon>Liquidambar</taxon>
    </lineage>
</organism>
<comment type="caution">
    <text evidence="1">The sequence shown here is derived from an EMBL/GenBank/DDBJ whole genome shotgun (WGS) entry which is preliminary data.</text>
</comment>
<evidence type="ECO:0000313" key="1">
    <source>
        <dbReference type="EMBL" id="KAK9272051.1"/>
    </source>
</evidence>
<name>A0AAP0NH24_LIQFO</name>
<sequence length="107" mass="12185">MNDIVLRSNKRKGSGERYVDLHSGGRRRPAFTFVVDDGEELLVPSATHNEEEEEVKLNDCVLGGDLRKTNKSILIRWITISLHVKPQFTVWQDPLCHGMAEDPNPPY</sequence>
<protein>
    <submittedName>
        <fullName evidence="1">Uncharacterized protein</fullName>
    </submittedName>
</protein>
<keyword evidence="2" id="KW-1185">Reference proteome</keyword>
<dbReference type="AlphaFoldDB" id="A0AAP0NH24"/>
<proteinExistence type="predicted"/>